<name>A0A1C6WH05_PLACE</name>
<gene>
    <name evidence="2" type="ORF">PCHDS_000511400</name>
</gene>
<evidence type="ECO:0000256" key="1">
    <source>
        <dbReference type="SAM" id="SignalP"/>
    </source>
</evidence>
<dbReference type="InterPro" id="IPR006486">
    <property type="entry name" value="PYST_A"/>
</dbReference>
<sequence length="288" mass="33053">MNKGYIKIALALLSVAGYMQNIAFAIESVATTNSSNEENGLHLNLRYRQQESFDPQEARQAENVMVEALNLAKKHVEHTDDYKFYCEENGAILHFKPFKYTTIGKLEFTIPNANNYDDIVNMLWESDTENNYTNLLYNGKIVRRYNKNLAIIQQYYQGPAWSSYYNAILNKVELSENETAIVIVSPDVKDNNPSGFIHYKNPIVTSANSFKPVINSEREIRMGRLHKTYINLMTLFIKKEEDDVKMTLIGSIEHAHVPDTSNPRKTLMDITAFALLNITKLKNAVKRE</sequence>
<dbReference type="NCBIfam" id="TIGR01599">
    <property type="entry name" value="PYST-A"/>
    <property type="match status" value="1"/>
</dbReference>
<feature type="signal peptide" evidence="1">
    <location>
        <begin position="1"/>
        <end position="25"/>
    </location>
</feature>
<dbReference type="EMBL" id="FMIN01000190">
    <property type="protein sequence ID" value="SCL86651.1"/>
    <property type="molecule type" value="Genomic_DNA"/>
</dbReference>
<dbReference type="Proteomes" id="UP000507536">
    <property type="component" value="Unassembled WGS sequence"/>
</dbReference>
<keyword evidence="1" id="KW-0732">Signal</keyword>
<dbReference type="AlphaFoldDB" id="A0A1C6WH05"/>
<feature type="chain" id="PRO_5008749733" evidence="1">
    <location>
        <begin position="26"/>
        <end position="288"/>
    </location>
</feature>
<protein>
    <submittedName>
        <fullName evidence="2">Fam-a protein</fullName>
    </submittedName>
</protein>
<reference evidence="2" key="1">
    <citation type="submission" date="2016-08" db="EMBL/GenBank/DDBJ databases">
        <authorList>
            <consortium name="Pathogen Informatics"/>
        </authorList>
    </citation>
    <scope>NUCLEOTIDE SEQUENCE</scope>
    <source>
        <strain evidence="2">DS</strain>
    </source>
</reference>
<dbReference type="SUPFAM" id="SSF55961">
    <property type="entry name" value="Bet v1-like"/>
    <property type="match status" value="1"/>
</dbReference>
<dbReference type="Gene3D" id="3.30.530.20">
    <property type="match status" value="1"/>
</dbReference>
<proteinExistence type="predicted"/>
<accession>A0A1C6WH05</accession>
<dbReference type="InterPro" id="IPR023393">
    <property type="entry name" value="START-like_dom_sf"/>
</dbReference>
<evidence type="ECO:0000313" key="2">
    <source>
        <dbReference type="EMBL" id="SCL86651.1"/>
    </source>
</evidence>
<organism evidence="2">
    <name type="scientific">Plasmodium chabaudi adami</name>
    <dbReference type="NCBI Taxonomy" id="5826"/>
    <lineage>
        <taxon>Eukaryota</taxon>
        <taxon>Sar</taxon>
        <taxon>Alveolata</taxon>
        <taxon>Apicomplexa</taxon>
        <taxon>Aconoidasida</taxon>
        <taxon>Haemosporida</taxon>
        <taxon>Plasmodiidae</taxon>
        <taxon>Plasmodium</taxon>
        <taxon>Plasmodium (Vinckeia)</taxon>
    </lineage>
</organism>